<keyword evidence="9" id="KW-1133">Transmembrane helix</keyword>
<evidence type="ECO:0000313" key="16">
    <source>
        <dbReference type="Proteomes" id="UP000593562"/>
    </source>
</evidence>
<dbReference type="InterPro" id="IPR017441">
    <property type="entry name" value="Protein_kinase_ATP_BS"/>
</dbReference>
<sequence>MSISNQMLLYLFWLILAVTTTGQDKCFERKCGDRGPAIRFPFQMNGGTQSHYGYPGFDISCNEKEQPVLELPGSAKLLVKKINYKAQVTHVSNPYSFLPSNIRNLSISASPCNYFYSYLSDYTFFKCFDSSRGYGRVTCLESNARDPVYFVPSDKYIYYSSDTIINYSKMYDILSVPYEIVHDGRVVLHLNWAELDSRECESVDKNFRWNTTSTKIECYGKLREKKGSALDTIIVVLLFLAFYHAHRVKRIQEENQARVETFLEDYKAFKPARYTYNDIKTITDDFKDKLGQGGYGTVYKGKLSTEVIVAVKILNNSKGDGVEFINEVGTMGRIHHVNVVRLVGYCAVGYKRALIYEYLPNDSIEKFIFSKNDNDQSLSWKKLYSIALGIGKGIEYLHQGCEQRIVHFDIKSHNILLDQNFNPKICDFVLAKLCSKDQSVVSMTAARGTMGYIAPEVFSRNFGNASRKSDVYSFGMLLLEMVGGRKNVDATVEKTSQVFFPEWVYTKLSQGEEPVIQIDEDVDATIARKLMMVGLWCVQWHPTNCPSMRVVVQMLEGEDENLTLPPNPFANNGARMSACMPGMPFHEHHLTVILEAEESI</sequence>
<keyword evidence="8 12" id="KW-0067">ATP-binding</keyword>
<evidence type="ECO:0000313" key="15">
    <source>
        <dbReference type="EMBL" id="KAF5749364.1"/>
    </source>
</evidence>
<dbReference type="FunFam" id="1.10.510.10:FF:000590">
    <property type="entry name" value="PR5-like receptor kinase"/>
    <property type="match status" value="1"/>
</dbReference>
<keyword evidence="4" id="KW-0812">Transmembrane</keyword>
<evidence type="ECO:0000256" key="10">
    <source>
        <dbReference type="ARBA" id="ARBA00023136"/>
    </source>
</evidence>
<dbReference type="GO" id="GO:0004674">
    <property type="term" value="F:protein serine/threonine kinase activity"/>
    <property type="evidence" value="ECO:0007669"/>
    <property type="project" value="UniProtKB-KW"/>
</dbReference>
<feature type="domain" description="Protein kinase" evidence="14">
    <location>
        <begin position="284"/>
        <end position="570"/>
    </location>
</feature>
<gene>
    <name evidence="15" type="ORF">HS088_TW04G01332</name>
</gene>
<dbReference type="Pfam" id="PF13947">
    <property type="entry name" value="GUB_WAK_bind"/>
    <property type="match status" value="1"/>
</dbReference>
<evidence type="ECO:0000256" key="1">
    <source>
        <dbReference type="ARBA" id="ARBA00004479"/>
    </source>
</evidence>
<dbReference type="GO" id="GO:0030247">
    <property type="term" value="F:polysaccharide binding"/>
    <property type="evidence" value="ECO:0007669"/>
    <property type="project" value="InterPro"/>
</dbReference>
<evidence type="ECO:0000256" key="12">
    <source>
        <dbReference type="PROSITE-ProRule" id="PRU10141"/>
    </source>
</evidence>
<dbReference type="PROSITE" id="PS00107">
    <property type="entry name" value="PROTEIN_KINASE_ATP"/>
    <property type="match status" value="1"/>
</dbReference>
<dbReference type="SMART" id="SM00220">
    <property type="entry name" value="S_TKc"/>
    <property type="match status" value="1"/>
</dbReference>
<dbReference type="PANTHER" id="PTHR27009">
    <property type="entry name" value="RUST RESISTANCE KINASE LR10-RELATED"/>
    <property type="match status" value="1"/>
</dbReference>
<dbReference type="GO" id="GO:0016020">
    <property type="term" value="C:membrane"/>
    <property type="evidence" value="ECO:0007669"/>
    <property type="project" value="UniProtKB-SubCell"/>
</dbReference>
<evidence type="ECO:0000256" key="7">
    <source>
        <dbReference type="ARBA" id="ARBA00022777"/>
    </source>
</evidence>
<dbReference type="InterPro" id="IPR045874">
    <property type="entry name" value="LRK10/LRL21-25-like"/>
</dbReference>
<evidence type="ECO:0000256" key="2">
    <source>
        <dbReference type="ARBA" id="ARBA00022527"/>
    </source>
</evidence>
<protein>
    <recommendedName>
        <fullName evidence="14">Protein kinase domain-containing protein</fullName>
    </recommendedName>
</protein>
<comment type="caution">
    <text evidence="15">The sequence shown here is derived from an EMBL/GenBank/DDBJ whole genome shotgun (WGS) entry which is preliminary data.</text>
</comment>
<keyword evidence="11" id="KW-0325">Glycoprotein</keyword>
<dbReference type="PROSITE" id="PS00108">
    <property type="entry name" value="PROTEIN_KINASE_ST"/>
    <property type="match status" value="1"/>
</dbReference>
<dbReference type="InterPro" id="IPR025287">
    <property type="entry name" value="WAK_GUB"/>
</dbReference>
<dbReference type="GO" id="GO:0005524">
    <property type="term" value="F:ATP binding"/>
    <property type="evidence" value="ECO:0007669"/>
    <property type="project" value="UniProtKB-UniRule"/>
</dbReference>
<evidence type="ECO:0000256" key="4">
    <source>
        <dbReference type="ARBA" id="ARBA00022692"/>
    </source>
</evidence>
<dbReference type="EMBL" id="JAAARO010000004">
    <property type="protein sequence ID" value="KAF5749364.1"/>
    <property type="molecule type" value="Genomic_DNA"/>
</dbReference>
<dbReference type="InterPro" id="IPR008271">
    <property type="entry name" value="Ser/Thr_kinase_AS"/>
</dbReference>
<evidence type="ECO:0000256" key="5">
    <source>
        <dbReference type="ARBA" id="ARBA00022729"/>
    </source>
</evidence>
<dbReference type="InParanoid" id="A0A7J7DT89"/>
<dbReference type="AlphaFoldDB" id="A0A7J7DT89"/>
<dbReference type="Gene3D" id="3.30.200.20">
    <property type="entry name" value="Phosphorylase Kinase, domain 1"/>
    <property type="match status" value="1"/>
</dbReference>
<dbReference type="Gene3D" id="1.10.510.10">
    <property type="entry name" value="Transferase(Phosphotransferase) domain 1"/>
    <property type="match status" value="1"/>
</dbReference>
<evidence type="ECO:0000259" key="14">
    <source>
        <dbReference type="PROSITE" id="PS50011"/>
    </source>
</evidence>
<keyword evidence="7" id="KW-0418">Kinase</keyword>
<feature type="signal peptide" evidence="13">
    <location>
        <begin position="1"/>
        <end position="22"/>
    </location>
</feature>
<feature type="binding site" evidence="12">
    <location>
        <position position="312"/>
    </location>
    <ligand>
        <name>ATP</name>
        <dbReference type="ChEBI" id="CHEBI:30616"/>
    </ligand>
</feature>
<dbReference type="PROSITE" id="PS50011">
    <property type="entry name" value="PROTEIN_KINASE_DOM"/>
    <property type="match status" value="1"/>
</dbReference>
<proteinExistence type="predicted"/>
<keyword evidence="5 13" id="KW-0732">Signal</keyword>
<dbReference type="Proteomes" id="UP000593562">
    <property type="component" value="Unassembled WGS sequence"/>
</dbReference>
<keyword evidence="16" id="KW-1185">Reference proteome</keyword>
<evidence type="ECO:0000256" key="8">
    <source>
        <dbReference type="ARBA" id="ARBA00022840"/>
    </source>
</evidence>
<name>A0A7J7DT89_TRIWF</name>
<feature type="chain" id="PRO_5029693090" description="Protein kinase domain-containing protein" evidence="13">
    <location>
        <begin position="23"/>
        <end position="600"/>
    </location>
</feature>
<evidence type="ECO:0000256" key="13">
    <source>
        <dbReference type="SAM" id="SignalP"/>
    </source>
</evidence>
<evidence type="ECO:0000256" key="6">
    <source>
        <dbReference type="ARBA" id="ARBA00022741"/>
    </source>
</evidence>
<dbReference type="InterPro" id="IPR000719">
    <property type="entry name" value="Prot_kinase_dom"/>
</dbReference>
<comment type="subcellular location">
    <subcellularLocation>
        <location evidence="1">Membrane</location>
        <topology evidence="1">Single-pass type I membrane protein</topology>
    </subcellularLocation>
</comment>
<dbReference type="SUPFAM" id="SSF56112">
    <property type="entry name" value="Protein kinase-like (PK-like)"/>
    <property type="match status" value="1"/>
</dbReference>
<dbReference type="FunFam" id="3.30.200.20:FF:000178">
    <property type="entry name" value="serine/threonine-protein kinase PBS1-like"/>
    <property type="match status" value="1"/>
</dbReference>
<dbReference type="FunCoup" id="A0A7J7DT89">
    <property type="interactions" value="642"/>
</dbReference>
<keyword evidence="2" id="KW-0723">Serine/threonine-protein kinase</keyword>
<reference evidence="15 16" key="1">
    <citation type="journal article" date="2020" name="Nat. Commun.">
        <title>Genome of Tripterygium wilfordii and identification of cytochrome P450 involved in triptolide biosynthesis.</title>
        <authorList>
            <person name="Tu L."/>
            <person name="Su P."/>
            <person name="Zhang Z."/>
            <person name="Gao L."/>
            <person name="Wang J."/>
            <person name="Hu T."/>
            <person name="Zhou J."/>
            <person name="Zhang Y."/>
            <person name="Zhao Y."/>
            <person name="Liu Y."/>
            <person name="Song Y."/>
            <person name="Tong Y."/>
            <person name="Lu Y."/>
            <person name="Yang J."/>
            <person name="Xu C."/>
            <person name="Jia M."/>
            <person name="Peters R.J."/>
            <person name="Huang L."/>
            <person name="Gao W."/>
        </authorList>
    </citation>
    <scope>NUCLEOTIDE SEQUENCE [LARGE SCALE GENOMIC DNA]</scope>
    <source>
        <strain evidence="16">cv. XIE 37</strain>
        <tissue evidence="15">Leaf</tissue>
    </source>
</reference>
<dbReference type="Pfam" id="PF00069">
    <property type="entry name" value="Pkinase"/>
    <property type="match status" value="1"/>
</dbReference>
<accession>A0A7J7DT89</accession>
<evidence type="ECO:0000256" key="9">
    <source>
        <dbReference type="ARBA" id="ARBA00022989"/>
    </source>
</evidence>
<keyword evidence="3" id="KW-0808">Transferase</keyword>
<evidence type="ECO:0000256" key="11">
    <source>
        <dbReference type="ARBA" id="ARBA00023180"/>
    </source>
</evidence>
<organism evidence="15 16">
    <name type="scientific">Tripterygium wilfordii</name>
    <name type="common">Thunder God vine</name>
    <dbReference type="NCBI Taxonomy" id="458696"/>
    <lineage>
        <taxon>Eukaryota</taxon>
        <taxon>Viridiplantae</taxon>
        <taxon>Streptophyta</taxon>
        <taxon>Embryophyta</taxon>
        <taxon>Tracheophyta</taxon>
        <taxon>Spermatophyta</taxon>
        <taxon>Magnoliopsida</taxon>
        <taxon>eudicotyledons</taxon>
        <taxon>Gunneridae</taxon>
        <taxon>Pentapetalae</taxon>
        <taxon>rosids</taxon>
        <taxon>fabids</taxon>
        <taxon>Celastrales</taxon>
        <taxon>Celastraceae</taxon>
        <taxon>Tripterygium</taxon>
    </lineage>
</organism>
<keyword evidence="10" id="KW-0472">Membrane</keyword>
<evidence type="ECO:0000256" key="3">
    <source>
        <dbReference type="ARBA" id="ARBA00022679"/>
    </source>
</evidence>
<dbReference type="InterPro" id="IPR011009">
    <property type="entry name" value="Kinase-like_dom_sf"/>
</dbReference>
<keyword evidence="6 12" id="KW-0547">Nucleotide-binding</keyword>